<evidence type="ECO:0000313" key="1">
    <source>
        <dbReference type="EMBL" id="GAJ23663.1"/>
    </source>
</evidence>
<feature type="non-terminal residue" evidence="1">
    <location>
        <position position="70"/>
    </location>
</feature>
<name>X1V1L3_9ZZZZ</name>
<comment type="caution">
    <text evidence="1">The sequence shown here is derived from an EMBL/GenBank/DDBJ whole genome shotgun (WGS) entry which is preliminary data.</text>
</comment>
<reference evidence="1" key="1">
    <citation type="journal article" date="2014" name="Front. Microbiol.">
        <title>High frequency of phylogenetically diverse reductive dehalogenase-homologous genes in deep subseafloor sedimentary metagenomes.</title>
        <authorList>
            <person name="Kawai M."/>
            <person name="Futagami T."/>
            <person name="Toyoda A."/>
            <person name="Takaki Y."/>
            <person name="Nishi S."/>
            <person name="Hori S."/>
            <person name="Arai W."/>
            <person name="Tsubouchi T."/>
            <person name="Morono Y."/>
            <person name="Uchiyama I."/>
            <person name="Ito T."/>
            <person name="Fujiyama A."/>
            <person name="Inagaki F."/>
            <person name="Takami H."/>
        </authorList>
    </citation>
    <scope>NUCLEOTIDE SEQUENCE</scope>
    <source>
        <strain evidence="1">Expedition CK06-06</strain>
    </source>
</reference>
<accession>X1V1L3</accession>
<organism evidence="1">
    <name type="scientific">marine sediment metagenome</name>
    <dbReference type="NCBI Taxonomy" id="412755"/>
    <lineage>
        <taxon>unclassified sequences</taxon>
        <taxon>metagenomes</taxon>
        <taxon>ecological metagenomes</taxon>
    </lineage>
</organism>
<dbReference type="EMBL" id="BARW01041303">
    <property type="protein sequence ID" value="GAJ23663.1"/>
    <property type="molecule type" value="Genomic_DNA"/>
</dbReference>
<protein>
    <submittedName>
        <fullName evidence="1">Uncharacterized protein</fullName>
    </submittedName>
</protein>
<sequence>MYDAYVCLQDKKPQNTWGGTFAHGEWRTRDLNEKQADPNHICHLEANQFVLAPGTYRANISCPANRVDHH</sequence>
<proteinExistence type="predicted"/>
<dbReference type="AlphaFoldDB" id="X1V1L3"/>
<gene>
    <name evidence="1" type="ORF">S12H4_61933</name>
</gene>